<comment type="caution">
    <text evidence="1">The sequence shown here is derived from an EMBL/GenBank/DDBJ whole genome shotgun (WGS) entry which is preliminary data.</text>
</comment>
<evidence type="ECO:0000313" key="1">
    <source>
        <dbReference type="EMBL" id="KAK3733312.1"/>
    </source>
</evidence>
<dbReference type="EMBL" id="JAWDGP010006903">
    <property type="protein sequence ID" value="KAK3733312.1"/>
    <property type="molecule type" value="Genomic_DNA"/>
</dbReference>
<protein>
    <submittedName>
        <fullName evidence="1">Uncharacterized protein</fullName>
    </submittedName>
</protein>
<dbReference type="Proteomes" id="UP001283361">
    <property type="component" value="Unassembled WGS sequence"/>
</dbReference>
<sequence>MFTGPELCFCFHVLREFPVRTRDVFPEPAGRDLSTETARQSSLTATFAQNIKHLSDIINSSAAKQRSGTDDRITGDGVTAGLKIALRVLQVD</sequence>
<reference evidence="1" key="1">
    <citation type="journal article" date="2023" name="G3 (Bethesda)">
        <title>A reference genome for the long-term kleptoplast-retaining sea slug Elysia crispata morphotype clarki.</title>
        <authorList>
            <person name="Eastman K.E."/>
            <person name="Pendleton A.L."/>
            <person name="Shaikh M.A."/>
            <person name="Suttiyut T."/>
            <person name="Ogas R."/>
            <person name="Tomko P."/>
            <person name="Gavelis G."/>
            <person name="Widhalm J.R."/>
            <person name="Wisecaver J.H."/>
        </authorList>
    </citation>
    <scope>NUCLEOTIDE SEQUENCE</scope>
    <source>
        <strain evidence="1">ECLA1</strain>
    </source>
</reference>
<dbReference type="AlphaFoldDB" id="A0AAE0Y5G6"/>
<organism evidence="1 2">
    <name type="scientific">Elysia crispata</name>
    <name type="common">lettuce slug</name>
    <dbReference type="NCBI Taxonomy" id="231223"/>
    <lineage>
        <taxon>Eukaryota</taxon>
        <taxon>Metazoa</taxon>
        <taxon>Spiralia</taxon>
        <taxon>Lophotrochozoa</taxon>
        <taxon>Mollusca</taxon>
        <taxon>Gastropoda</taxon>
        <taxon>Heterobranchia</taxon>
        <taxon>Euthyneura</taxon>
        <taxon>Panpulmonata</taxon>
        <taxon>Sacoglossa</taxon>
        <taxon>Placobranchoidea</taxon>
        <taxon>Plakobranchidae</taxon>
        <taxon>Elysia</taxon>
    </lineage>
</organism>
<name>A0AAE0Y5G6_9GAST</name>
<evidence type="ECO:0000313" key="2">
    <source>
        <dbReference type="Proteomes" id="UP001283361"/>
    </source>
</evidence>
<keyword evidence="2" id="KW-1185">Reference proteome</keyword>
<gene>
    <name evidence="1" type="ORF">RRG08_037104</name>
</gene>
<accession>A0AAE0Y5G6</accession>
<proteinExistence type="predicted"/>